<sequence length="185" mass="19612">MSGSRHDEDGFGVGRRAAAASLSRAALAATLLVVGYFLVPLERADPATWTWLAIALTVWAVVCVRQVLAVISSPTPRLRVVEALGLTVPLLLVVFALTYAALGRVDAAAFTEPLDRMDALYFTVTVFATVGLGDIAPVSTTARVVTTLQMVLGLIAVGLIARVLFGAASLASQRRDSEHPKPEER</sequence>
<keyword evidence="1" id="KW-0472">Membrane</keyword>
<keyword evidence="1" id="KW-1133">Transmembrane helix</keyword>
<feature type="transmembrane region" description="Helical" evidence="1">
    <location>
        <begin position="83"/>
        <end position="100"/>
    </location>
</feature>
<evidence type="ECO:0000259" key="2">
    <source>
        <dbReference type="Pfam" id="PF07885"/>
    </source>
</evidence>
<feature type="transmembrane region" description="Helical" evidence="1">
    <location>
        <begin position="120"/>
        <end position="138"/>
    </location>
</feature>
<keyword evidence="4" id="KW-1185">Reference proteome</keyword>
<dbReference type="SUPFAM" id="SSF81324">
    <property type="entry name" value="Voltage-gated potassium channels"/>
    <property type="match status" value="1"/>
</dbReference>
<dbReference type="AlphaFoldDB" id="H8GD31"/>
<dbReference type="EMBL" id="CM001466">
    <property type="protein sequence ID" value="EHY88820.1"/>
    <property type="molecule type" value="Genomic_DNA"/>
</dbReference>
<dbReference type="InterPro" id="IPR013099">
    <property type="entry name" value="K_chnl_dom"/>
</dbReference>
<gene>
    <name evidence="3" type="ORF">SacazDRAFT_01902</name>
</gene>
<evidence type="ECO:0000256" key="1">
    <source>
        <dbReference type="SAM" id="Phobius"/>
    </source>
</evidence>
<feature type="domain" description="Potassium channel" evidence="2">
    <location>
        <begin position="92"/>
        <end position="165"/>
    </location>
</feature>
<keyword evidence="1" id="KW-0812">Transmembrane</keyword>
<evidence type="ECO:0000313" key="3">
    <source>
        <dbReference type="EMBL" id="EHY88820.1"/>
    </source>
</evidence>
<reference evidence="3 4" key="1">
    <citation type="journal article" date="2012" name="Stand. Genomic Sci.">
        <title>Genome sequence of the soil bacterium Saccharomonospora azurea type strain (NA-128(T)).</title>
        <authorList>
            <person name="Klenk H.P."/>
            <person name="Held B."/>
            <person name="Lucas S."/>
            <person name="Lapidus A."/>
            <person name="Copeland A."/>
            <person name="Hammon N."/>
            <person name="Pitluck S."/>
            <person name="Goodwin L.A."/>
            <person name="Han C."/>
            <person name="Tapia R."/>
            <person name="Brambilla E.M."/>
            <person name="Potter G."/>
            <person name="Land M."/>
            <person name="Ivanova N."/>
            <person name="Rohde M."/>
            <person name="Goker M."/>
            <person name="Detter J.C."/>
            <person name="Kyrpides N.C."/>
            <person name="Woyke T."/>
        </authorList>
    </citation>
    <scope>NUCLEOTIDE SEQUENCE [LARGE SCALE GENOMIC DNA]</scope>
    <source>
        <strain evidence="3 4">NA-128</strain>
    </source>
</reference>
<dbReference type="Gene3D" id="1.10.287.70">
    <property type="match status" value="1"/>
</dbReference>
<feature type="transmembrane region" description="Helical" evidence="1">
    <location>
        <begin position="21"/>
        <end position="39"/>
    </location>
</feature>
<protein>
    <submittedName>
        <fullName evidence="3">Ion channel</fullName>
    </submittedName>
</protein>
<dbReference type="Proteomes" id="UP000004705">
    <property type="component" value="Chromosome"/>
</dbReference>
<evidence type="ECO:0000313" key="4">
    <source>
        <dbReference type="Proteomes" id="UP000004705"/>
    </source>
</evidence>
<dbReference type="Pfam" id="PF07885">
    <property type="entry name" value="Ion_trans_2"/>
    <property type="match status" value="1"/>
</dbReference>
<accession>H8GD31</accession>
<organism evidence="3 4">
    <name type="scientific">Saccharomonospora azurea NA-128</name>
    <dbReference type="NCBI Taxonomy" id="882081"/>
    <lineage>
        <taxon>Bacteria</taxon>
        <taxon>Bacillati</taxon>
        <taxon>Actinomycetota</taxon>
        <taxon>Actinomycetes</taxon>
        <taxon>Pseudonocardiales</taxon>
        <taxon>Pseudonocardiaceae</taxon>
        <taxon>Saccharomonospora</taxon>
    </lineage>
</organism>
<dbReference type="RefSeq" id="WP_005440886.1">
    <property type="nucleotide sequence ID" value="NZ_CM001466.1"/>
</dbReference>
<dbReference type="HOGENOM" id="CLU_112040_0_0_11"/>
<name>H8GD31_9PSEU</name>
<feature type="transmembrane region" description="Helical" evidence="1">
    <location>
        <begin position="150"/>
        <end position="171"/>
    </location>
</feature>
<dbReference type="OrthoDB" id="9799090at2"/>
<feature type="transmembrane region" description="Helical" evidence="1">
    <location>
        <begin position="51"/>
        <end position="71"/>
    </location>
</feature>
<proteinExistence type="predicted"/>